<feature type="non-terminal residue" evidence="2">
    <location>
        <position position="251"/>
    </location>
</feature>
<feature type="compositionally biased region" description="Polar residues" evidence="1">
    <location>
        <begin position="169"/>
        <end position="181"/>
    </location>
</feature>
<feature type="compositionally biased region" description="Gly residues" evidence="1">
    <location>
        <begin position="232"/>
        <end position="251"/>
    </location>
</feature>
<comment type="caution">
    <text evidence="2">The sequence shown here is derived from an EMBL/GenBank/DDBJ whole genome shotgun (WGS) entry which is preliminary data.</text>
</comment>
<dbReference type="EMBL" id="JAUTDP010000011">
    <property type="protein sequence ID" value="KAK3392467.1"/>
    <property type="molecule type" value="Genomic_DNA"/>
</dbReference>
<organism evidence="2 3">
    <name type="scientific">Sordaria brevicollis</name>
    <dbReference type="NCBI Taxonomy" id="83679"/>
    <lineage>
        <taxon>Eukaryota</taxon>
        <taxon>Fungi</taxon>
        <taxon>Dikarya</taxon>
        <taxon>Ascomycota</taxon>
        <taxon>Pezizomycotina</taxon>
        <taxon>Sordariomycetes</taxon>
        <taxon>Sordariomycetidae</taxon>
        <taxon>Sordariales</taxon>
        <taxon>Sordariaceae</taxon>
        <taxon>Sordaria</taxon>
    </lineage>
</organism>
<evidence type="ECO:0000313" key="2">
    <source>
        <dbReference type="EMBL" id="KAK3392467.1"/>
    </source>
</evidence>
<dbReference type="Proteomes" id="UP001281003">
    <property type="component" value="Unassembled WGS sequence"/>
</dbReference>
<feature type="region of interest" description="Disordered" evidence="1">
    <location>
        <begin position="1"/>
        <end position="251"/>
    </location>
</feature>
<reference evidence="2" key="2">
    <citation type="submission" date="2023-07" db="EMBL/GenBank/DDBJ databases">
        <authorList>
            <consortium name="Lawrence Berkeley National Laboratory"/>
            <person name="Haridas S."/>
            <person name="Hensen N."/>
            <person name="Bonometti L."/>
            <person name="Westerberg I."/>
            <person name="Brannstrom I.O."/>
            <person name="Guillou S."/>
            <person name="Cros-Aarteil S."/>
            <person name="Calhoun S."/>
            <person name="Kuo A."/>
            <person name="Mondo S."/>
            <person name="Pangilinan J."/>
            <person name="Riley R."/>
            <person name="LaButti K."/>
            <person name="Andreopoulos B."/>
            <person name="Lipzen A."/>
            <person name="Chen C."/>
            <person name="Yanf M."/>
            <person name="Daum C."/>
            <person name="Ng V."/>
            <person name="Clum A."/>
            <person name="Steindorff A."/>
            <person name="Ohm R."/>
            <person name="Martin F."/>
            <person name="Silar P."/>
            <person name="Natvig D."/>
            <person name="Lalanne C."/>
            <person name="Gautier V."/>
            <person name="Ament-velasquez S.L."/>
            <person name="Kruys A."/>
            <person name="Hutchinson M.I."/>
            <person name="Powell A.J."/>
            <person name="Barry K."/>
            <person name="Miller A.N."/>
            <person name="Grigoriev I.V."/>
            <person name="Debuchy R."/>
            <person name="Gladieux P."/>
            <person name="Thoren M.H."/>
            <person name="Johannesson H."/>
        </authorList>
    </citation>
    <scope>NUCLEOTIDE SEQUENCE</scope>
    <source>
        <strain evidence="2">FGSC 1904</strain>
    </source>
</reference>
<evidence type="ECO:0000256" key="1">
    <source>
        <dbReference type="SAM" id="MobiDB-lite"/>
    </source>
</evidence>
<keyword evidence="3" id="KW-1185">Reference proteome</keyword>
<sequence>MTNTNPDQIPLDDDTMDHNPDNDTYDPEAEAAAMAAAMGFSSFGQQPTLADSDETENADPSSGRPAKKRRYNSRVDAYVGPTPQGTGANDVPVQRRVFNNNAPAEPRGDNNEIQLDDNEINLDHDTEEGAAAGTTTLPTNPSLPLKPHFTLPANPGLPPKPEPQHFLVSGQQQDLDSQNDQHQNHGGHGRDPSQPWYTDYYDPSFNENPWERLEQQRGMESVGKWLPTPDRSGGGNRGGRGGPGGRGGRGG</sequence>
<evidence type="ECO:0000313" key="3">
    <source>
        <dbReference type="Proteomes" id="UP001281003"/>
    </source>
</evidence>
<feature type="compositionally biased region" description="Low complexity" evidence="1">
    <location>
        <begin position="129"/>
        <end position="147"/>
    </location>
</feature>
<proteinExistence type="predicted"/>
<protein>
    <submittedName>
        <fullName evidence="2">Uncharacterized protein</fullName>
    </submittedName>
</protein>
<gene>
    <name evidence="2" type="ORF">B0T20DRAFT_329758</name>
</gene>
<name>A0AAE0U6A1_SORBR</name>
<dbReference type="AlphaFoldDB" id="A0AAE0U6A1"/>
<reference evidence="2" key="1">
    <citation type="journal article" date="2023" name="Mol. Phylogenet. Evol.">
        <title>Genome-scale phylogeny and comparative genomics of the fungal order Sordariales.</title>
        <authorList>
            <person name="Hensen N."/>
            <person name="Bonometti L."/>
            <person name="Westerberg I."/>
            <person name="Brannstrom I.O."/>
            <person name="Guillou S."/>
            <person name="Cros-Aarteil S."/>
            <person name="Calhoun S."/>
            <person name="Haridas S."/>
            <person name="Kuo A."/>
            <person name="Mondo S."/>
            <person name="Pangilinan J."/>
            <person name="Riley R."/>
            <person name="LaButti K."/>
            <person name="Andreopoulos B."/>
            <person name="Lipzen A."/>
            <person name="Chen C."/>
            <person name="Yan M."/>
            <person name="Daum C."/>
            <person name="Ng V."/>
            <person name="Clum A."/>
            <person name="Steindorff A."/>
            <person name="Ohm R.A."/>
            <person name="Martin F."/>
            <person name="Silar P."/>
            <person name="Natvig D.O."/>
            <person name="Lalanne C."/>
            <person name="Gautier V."/>
            <person name="Ament-Velasquez S.L."/>
            <person name="Kruys A."/>
            <person name="Hutchinson M.I."/>
            <person name="Powell A.J."/>
            <person name="Barry K."/>
            <person name="Miller A.N."/>
            <person name="Grigoriev I.V."/>
            <person name="Debuchy R."/>
            <person name="Gladieux P."/>
            <person name="Hiltunen Thoren M."/>
            <person name="Johannesson H."/>
        </authorList>
    </citation>
    <scope>NUCLEOTIDE SEQUENCE</scope>
    <source>
        <strain evidence="2">FGSC 1904</strain>
    </source>
</reference>
<feature type="compositionally biased region" description="Acidic residues" evidence="1">
    <location>
        <begin position="114"/>
        <end position="128"/>
    </location>
</feature>
<accession>A0AAE0U6A1</accession>